<comment type="caution">
    <text evidence="3">The sequence shown here is derived from an EMBL/GenBank/DDBJ whole genome shotgun (WGS) entry which is preliminary data.</text>
</comment>
<feature type="repeat" description="PPR" evidence="2">
    <location>
        <begin position="22"/>
        <end position="56"/>
    </location>
</feature>
<dbReference type="PANTHER" id="PTHR47926:SF497">
    <property type="entry name" value="TETRATRICOPEPTIDE-LIKE HELICAL DOMAIN SUPERFAMILY"/>
    <property type="match status" value="1"/>
</dbReference>
<dbReference type="PANTHER" id="PTHR47926">
    <property type="entry name" value="PENTATRICOPEPTIDE REPEAT-CONTAINING PROTEIN"/>
    <property type="match status" value="1"/>
</dbReference>
<dbReference type="OrthoDB" id="726582at2759"/>
<protein>
    <recommendedName>
        <fullName evidence="5">Pentatricopeptide repeat-containing protein</fullName>
    </recommendedName>
</protein>
<evidence type="ECO:0000256" key="2">
    <source>
        <dbReference type="PROSITE-ProRule" id="PRU00708"/>
    </source>
</evidence>
<organism evidence="3 4">
    <name type="scientific">Anisodus acutangulus</name>
    <dbReference type="NCBI Taxonomy" id="402998"/>
    <lineage>
        <taxon>Eukaryota</taxon>
        <taxon>Viridiplantae</taxon>
        <taxon>Streptophyta</taxon>
        <taxon>Embryophyta</taxon>
        <taxon>Tracheophyta</taxon>
        <taxon>Spermatophyta</taxon>
        <taxon>Magnoliopsida</taxon>
        <taxon>eudicotyledons</taxon>
        <taxon>Gunneridae</taxon>
        <taxon>Pentapetalae</taxon>
        <taxon>asterids</taxon>
        <taxon>lamiids</taxon>
        <taxon>Solanales</taxon>
        <taxon>Solanaceae</taxon>
        <taxon>Solanoideae</taxon>
        <taxon>Hyoscyameae</taxon>
        <taxon>Anisodus</taxon>
    </lineage>
</organism>
<evidence type="ECO:0008006" key="5">
    <source>
        <dbReference type="Google" id="ProtNLM"/>
    </source>
</evidence>
<dbReference type="Pfam" id="PF13041">
    <property type="entry name" value="PPR_2"/>
    <property type="match status" value="1"/>
</dbReference>
<name>A0A9Q1LI07_9SOLA</name>
<dbReference type="AlphaFoldDB" id="A0A9Q1LI07"/>
<accession>A0A9Q1LI07</accession>
<dbReference type="PROSITE" id="PS51375">
    <property type="entry name" value="PPR"/>
    <property type="match status" value="1"/>
</dbReference>
<dbReference type="GO" id="GO:0009451">
    <property type="term" value="P:RNA modification"/>
    <property type="evidence" value="ECO:0007669"/>
    <property type="project" value="InterPro"/>
</dbReference>
<dbReference type="InterPro" id="IPR046960">
    <property type="entry name" value="PPR_At4g14850-like_plant"/>
</dbReference>
<dbReference type="InterPro" id="IPR002885">
    <property type="entry name" value="PPR_rpt"/>
</dbReference>
<keyword evidence="4" id="KW-1185">Reference proteome</keyword>
<dbReference type="GO" id="GO:0003723">
    <property type="term" value="F:RNA binding"/>
    <property type="evidence" value="ECO:0007669"/>
    <property type="project" value="InterPro"/>
</dbReference>
<proteinExistence type="predicted"/>
<dbReference type="NCBIfam" id="TIGR00756">
    <property type="entry name" value="PPR"/>
    <property type="match status" value="2"/>
</dbReference>
<evidence type="ECO:0000256" key="1">
    <source>
        <dbReference type="ARBA" id="ARBA00022737"/>
    </source>
</evidence>
<evidence type="ECO:0000313" key="4">
    <source>
        <dbReference type="Proteomes" id="UP001152561"/>
    </source>
</evidence>
<sequence length="187" mass="20896">MYSRTKRIHLARRVFNSMQVKDIATWTSLLNGFVVSGEIKSAWKLFEEMSHRNAISWTVMIVGCVRGKEPVRALELFKRMRKEGDDSPTSITIVAVLSGCADIGALDFGMSIHGYVNKVADLAMDVGVNNALIDIQPCGSWVTLMKRQENTLSALVVICKDVGIFIQDGLRRLALSDVPFRVMFKKD</sequence>
<dbReference type="EMBL" id="JAJAGQ010000018">
    <property type="protein sequence ID" value="KAJ8536635.1"/>
    <property type="molecule type" value="Genomic_DNA"/>
</dbReference>
<dbReference type="Pfam" id="PF01535">
    <property type="entry name" value="PPR"/>
    <property type="match status" value="1"/>
</dbReference>
<dbReference type="InterPro" id="IPR011990">
    <property type="entry name" value="TPR-like_helical_dom_sf"/>
</dbReference>
<dbReference type="Gene3D" id="2.80.10.50">
    <property type="match status" value="1"/>
</dbReference>
<gene>
    <name evidence="3" type="ORF">K7X08_035036</name>
</gene>
<dbReference type="Proteomes" id="UP001152561">
    <property type="component" value="Unassembled WGS sequence"/>
</dbReference>
<evidence type="ECO:0000313" key="3">
    <source>
        <dbReference type="EMBL" id="KAJ8536635.1"/>
    </source>
</evidence>
<dbReference type="Gene3D" id="1.25.40.10">
    <property type="entry name" value="Tetratricopeptide repeat domain"/>
    <property type="match status" value="1"/>
</dbReference>
<keyword evidence="1" id="KW-0677">Repeat</keyword>
<reference evidence="4" key="1">
    <citation type="journal article" date="2023" name="Proc. Natl. Acad. Sci. U.S.A.">
        <title>Genomic and structural basis for evolution of tropane alkaloid biosynthesis.</title>
        <authorList>
            <person name="Wanga Y.-J."/>
            <person name="Taina T."/>
            <person name="Yua J.-Y."/>
            <person name="Lia J."/>
            <person name="Xua B."/>
            <person name="Chenc J."/>
            <person name="D'Auriad J.C."/>
            <person name="Huanga J.-P."/>
            <person name="Huanga S.-X."/>
        </authorList>
    </citation>
    <scope>NUCLEOTIDE SEQUENCE [LARGE SCALE GENOMIC DNA]</scope>
    <source>
        <strain evidence="4">cv. KIB-2019</strain>
    </source>
</reference>